<organism evidence="4 5">
    <name type="scientific">Nocardioides iriomotensis</name>
    <dbReference type="NCBI Taxonomy" id="715784"/>
    <lineage>
        <taxon>Bacteria</taxon>
        <taxon>Bacillati</taxon>
        <taxon>Actinomycetota</taxon>
        <taxon>Actinomycetes</taxon>
        <taxon>Propionibacteriales</taxon>
        <taxon>Nocardioidaceae</taxon>
        <taxon>Nocardioides</taxon>
    </lineage>
</organism>
<protein>
    <submittedName>
        <fullName evidence="4">Uncharacterized protein</fullName>
    </submittedName>
</protein>
<dbReference type="OrthoDB" id="3698271at2"/>
<keyword evidence="2" id="KW-1133">Transmembrane helix</keyword>
<dbReference type="RefSeq" id="WP_129987847.1">
    <property type="nucleotide sequence ID" value="NZ_SDPU01000023.1"/>
</dbReference>
<comment type="caution">
    <text evidence="4">The sequence shown here is derived from an EMBL/GenBank/DDBJ whole genome shotgun (WGS) entry which is preliminary data.</text>
</comment>
<keyword evidence="5" id="KW-1185">Reference proteome</keyword>
<keyword evidence="2" id="KW-0812">Transmembrane</keyword>
<evidence type="ECO:0000313" key="4">
    <source>
        <dbReference type="EMBL" id="RYU11572.1"/>
    </source>
</evidence>
<evidence type="ECO:0000256" key="1">
    <source>
        <dbReference type="SAM" id="MobiDB-lite"/>
    </source>
</evidence>
<accession>A0A4Q5IZG3</accession>
<evidence type="ECO:0000256" key="2">
    <source>
        <dbReference type="SAM" id="Phobius"/>
    </source>
</evidence>
<dbReference type="EMBL" id="SDPU01000023">
    <property type="protein sequence ID" value="RYU11572.1"/>
    <property type="molecule type" value="Genomic_DNA"/>
</dbReference>
<evidence type="ECO:0000313" key="5">
    <source>
        <dbReference type="Proteomes" id="UP000291189"/>
    </source>
</evidence>
<sequence>MRRAAILLVLTLSALLAAAPASAGGPTSVLVTVPGEGRSTALYYTDTAYERLSEALGVGQRVREVRDAPNDFRDGPPVILTWLIHDVMVWRVDQVYVHDGTTYVLTQENVGGGPLSEGTSVLHRAGPGLTRILDQLLPTGNGYLRDTQVDTDPAAAAQAEPEPAAEVAAPVEATSPRLLVAVGVVGLLVGAVGTLIGLAPARSVRGRPALDGRSPADDAGSDDRQRLLRLGG</sequence>
<dbReference type="AlphaFoldDB" id="A0A4Q5IZG3"/>
<evidence type="ECO:0000256" key="3">
    <source>
        <dbReference type="SAM" id="SignalP"/>
    </source>
</evidence>
<feature type="region of interest" description="Disordered" evidence="1">
    <location>
        <begin position="206"/>
        <end position="232"/>
    </location>
</feature>
<gene>
    <name evidence="4" type="ORF">ETU37_13485</name>
</gene>
<reference evidence="4 5" key="1">
    <citation type="submission" date="2019-01" db="EMBL/GenBank/DDBJ databases">
        <title>Nocardioides guangzhouensis sp. nov., an actinobacterium isolated from soil.</title>
        <authorList>
            <person name="Fu Y."/>
            <person name="Cai Y."/>
            <person name="Lin Z."/>
            <person name="Chen P."/>
        </authorList>
    </citation>
    <scope>NUCLEOTIDE SEQUENCE [LARGE SCALE GENOMIC DNA]</scope>
    <source>
        <strain evidence="4 5">NBRC 105384</strain>
    </source>
</reference>
<proteinExistence type="predicted"/>
<feature type="compositionally biased region" description="Basic and acidic residues" evidence="1">
    <location>
        <begin position="208"/>
        <end position="226"/>
    </location>
</feature>
<feature type="signal peptide" evidence="3">
    <location>
        <begin position="1"/>
        <end position="23"/>
    </location>
</feature>
<feature type="transmembrane region" description="Helical" evidence="2">
    <location>
        <begin position="178"/>
        <end position="199"/>
    </location>
</feature>
<keyword evidence="3" id="KW-0732">Signal</keyword>
<keyword evidence="2" id="KW-0472">Membrane</keyword>
<dbReference type="Proteomes" id="UP000291189">
    <property type="component" value="Unassembled WGS sequence"/>
</dbReference>
<feature type="chain" id="PRO_5021003150" evidence="3">
    <location>
        <begin position="24"/>
        <end position="232"/>
    </location>
</feature>
<name>A0A4Q5IZG3_9ACTN</name>